<dbReference type="Pfam" id="PF00528">
    <property type="entry name" value="BPD_transp_1"/>
    <property type="match status" value="1"/>
</dbReference>
<feature type="transmembrane region" description="Helical" evidence="8">
    <location>
        <begin position="80"/>
        <end position="97"/>
    </location>
</feature>
<feature type="transmembrane region" description="Helical" evidence="8">
    <location>
        <begin position="259"/>
        <end position="281"/>
    </location>
</feature>
<dbReference type="GO" id="GO:0055085">
    <property type="term" value="P:transmembrane transport"/>
    <property type="evidence" value="ECO:0007669"/>
    <property type="project" value="InterPro"/>
</dbReference>
<keyword evidence="4" id="KW-1003">Cell membrane</keyword>
<keyword evidence="5 8" id="KW-0812">Transmembrane</keyword>
<reference evidence="10 11" key="1">
    <citation type="journal article" date="2014" name="BMC Genomics">
        <title>Architecture and functions of a multipartite genome of the methylotrophic bacterium Paracoccus aminophilus JCM 7686, containing primary and secondary chromids.</title>
        <authorList>
            <person name="Dziewit L."/>
            <person name="Czarnecki J."/>
            <person name="Wibberg D."/>
            <person name="Radlinska M."/>
            <person name="Mrozek P."/>
            <person name="Szymczak M."/>
            <person name="Schluter A."/>
            <person name="Puhler A."/>
            <person name="Bartosik D."/>
        </authorList>
    </citation>
    <scope>NUCLEOTIDE SEQUENCE [LARGE SCALE GENOMIC DNA]</scope>
    <source>
        <strain evidence="10">JCM 7686</strain>
    </source>
</reference>
<protein>
    <submittedName>
        <fullName evidence="10">Spermidine/putrescine transport system, permease protein</fullName>
    </submittedName>
</protein>
<name>S5YU97_PARAH</name>
<accession>S5YU97</accession>
<dbReference type="PANTHER" id="PTHR42929">
    <property type="entry name" value="INNER MEMBRANE ABC TRANSPORTER PERMEASE PROTEIN YDCU-RELATED-RELATED"/>
    <property type="match status" value="1"/>
</dbReference>
<comment type="similarity">
    <text evidence="2">Belongs to the binding-protein-dependent transport system permease family. CysTW subfamily.</text>
</comment>
<dbReference type="HOGENOM" id="CLU_016047_18_2_5"/>
<evidence type="ECO:0000256" key="7">
    <source>
        <dbReference type="ARBA" id="ARBA00023136"/>
    </source>
</evidence>
<evidence type="ECO:0000259" key="9">
    <source>
        <dbReference type="PROSITE" id="PS50928"/>
    </source>
</evidence>
<keyword evidence="6 8" id="KW-1133">Transmembrane helix</keyword>
<keyword evidence="11" id="KW-1185">Reference proteome</keyword>
<dbReference type="GO" id="GO:0005886">
    <property type="term" value="C:plasma membrane"/>
    <property type="evidence" value="ECO:0007669"/>
    <property type="project" value="UniProtKB-SubCell"/>
</dbReference>
<dbReference type="PROSITE" id="PS50928">
    <property type="entry name" value="ABC_TM1"/>
    <property type="match status" value="1"/>
</dbReference>
<dbReference type="eggNOG" id="COG1176">
    <property type="taxonomic scope" value="Bacteria"/>
</dbReference>
<feature type="transmembrane region" description="Helical" evidence="8">
    <location>
        <begin position="160"/>
        <end position="182"/>
    </location>
</feature>
<evidence type="ECO:0000256" key="2">
    <source>
        <dbReference type="ARBA" id="ARBA00007069"/>
    </source>
</evidence>
<evidence type="ECO:0000313" key="11">
    <source>
        <dbReference type="Proteomes" id="UP000015480"/>
    </source>
</evidence>
<dbReference type="InterPro" id="IPR035906">
    <property type="entry name" value="MetI-like_sf"/>
</dbReference>
<dbReference type="RefSeq" id="WP_020950454.1">
    <property type="nucleotide sequence ID" value="NC_022041.1"/>
</dbReference>
<keyword evidence="7 8" id="KW-0472">Membrane</keyword>
<feature type="domain" description="ABC transmembrane type-1" evidence="9">
    <location>
        <begin position="74"/>
        <end position="280"/>
    </location>
</feature>
<feature type="transmembrane region" description="Helical" evidence="8">
    <location>
        <begin position="16"/>
        <end position="43"/>
    </location>
</feature>
<evidence type="ECO:0000256" key="1">
    <source>
        <dbReference type="ARBA" id="ARBA00004651"/>
    </source>
</evidence>
<dbReference type="InterPro" id="IPR000515">
    <property type="entry name" value="MetI-like"/>
</dbReference>
<dbReference type="AlphaFoldDB" id="S5YU97"/>
<dbReference type="KEGG" id="pami:JCM7686_1715"/>
<evidence type="ECO:0000313" key="10">
    <source>
        <dbReference type="EMBL" id="AGT08816.1"/>
    </source>
</evidence>
<dbReference type="EMBL" id="CP006650">
    <property type="protein sequence ID" value="AGT08816.1"/>
    <property type="molecule type" value="Genomic_DNA"/>
</dbReference>
<evidence type="ECO:0000256" key="4">
    <source>
        <dbReference type="ARBA" id="ARBA00022475"/>
    </source>
</evidence>
<evidence type="ECO:0000256" key="8">
    <source>
        <dbReference type="RuleBase" id="RU363032"/>
    </source>
</evidence>
<evidence type="ECO:0000256" key="6">
    <source>
        <dbReference type="ARBA" id="ARBA00022989"/>
    </source>
</evidence>
<proteinExistence type="inferred from homology"/>
<comment type="subcellular location">
    <subcellularLocation>
        <location evidence="1 8">Cell membrane</location>
        <topology evidence="1 8">Multi-pass membrane protein</topology>
    </subcellularLocation>
</comment>
<keyword evidence="3 8" id="KW-0813">Transport</keyword>
<dbReference type="OrthoDB" id="9807047at2"/>
<dbReference type="CDD" id="cd06261">
    <property type="entry name" value="TM_PBP2"/>
    <property type="match status" value="1"/>
</dbReference>
<feature type="transmembrane region" description="Helical" evidence="8">
    <location>
        <begin position="109"/>
        <end position="132"/>
    </location>
</feature>
<dbReference type="Gene3D" id="1.10.3720.10">
    <property type="entry name" value="MetI-like"/>
    <property type="match status" value="1"/>
</dbReference>
<sequence>MTVTPDAPRLHRRAPVWWMILPALVLLVGFLILPYISIVVMSFREASTKAVYGDGFTLAHYTDVIADPFIWGIVWRTVRTALIVTVVTLLLGYPVAYHLARTRSRVASLLYICVISPLLVGLVVRTFAWMIILSNNGIANSWMKALHLIDRPIQLLNTPLGVTIALIHVFLPFVILPLLGNLQAINPEIALAGRSLGASRMRTFFKVTLPLSMPGIQAGSILVFVLSISAYVTPAMLGGSQGRTMAVLVVQYLVDNFRWPAGAALAIFMAVITLAILVVYLRLTARAMRRLP</sequence>
<dbReference type="Proteomes" id="UP000015480">
    <property type="component" value="Chromosome"/>
</dbReference>
<dbReference type="SUPFAM" id="SSF161098">
    <property type="entry name" value="MetI-like"/>
    <property type="match status" value="1"/>
</dbReference>
<organism evidence="10 11">
    <name type="scientific">Paracoccus aminophilus JCM 7686</name>
    <dbReference type="NCBI Taxonomy" id="1367847"/>
    <lineage>
        <taxon>Bacteria</taxon>
        <taxon>Pseudomonadati</taxon>
        <taxon>Pseudomonadota</taxon>
        <taxon>Alphaproteobacteria</taxon>
        <taxon>Rhodobacterales</taxon>
        <taxon>Paracoccaceae</taxon>
        <taxon>Paracoccus</taxon>
    </lineage>
</organism>
<dbReference type="PATRIC" id="fig|1367847.3.peg.1696"/>
<evidence type="ECO:0000256" key="3">
    <source>
        <dbReference type="ARBA" id="ARBA00022448"/>
    </source>
</evidence>
<dbReference type="PANTHER" id="PTHR42929:SF5">
    <property type="entry name" value="ABC TRANSPORTER PERMEASE PROTEIN"/>
    <property type="match status" value="1"/>
</dbReference>
<dbReference type="STRING" id="1367847.JCM7686_1715"/>
<feature type="transmembrane region" description="Helical" evidence="8">
    <location>
        <begin position="203"/>
        <end position="232"/>
    </location>
</feature>
<gene>
    <name evidence="10" type="ORF">JCM7686_1715</name>
</gene>
<evidence type="ECO:0000256" key="5">
    <source>
        <dbReference type="ARBA" id="ARBA00022692"/>
    </source>
</evidence>